<dbReference type="EMBL" id="JAALFE010000001">
    <property type="protein sequence ID" value="NGQ89530.1"/>
    <property type="molecule type" value="Genomic_DNA"/>
</dbReference>
<keyword evidence="6" id="KW-0862">Zinc</keyword>
<dbReference type="PROSITE" id="PS00143">
    <property type="entry name" value="INSULINASE"/>
    <property type="match status" value="1"/>
</dbReference>
<dbReference type="AlphaFoldDB" id="A0A6M1TNY0"/>
<evidence type="ECO:0000256" key="3">
    <source>
        <dbReference type="ARBA" id="ARBA00022670"/>
    </source>
</evidence>
<evidence type="ECO:0000256" key="5">
    <source>
        <dbReference type="ARBA" id="ARBA00022801"/>
    </source>
</evidence>
<evidence type="ECO:0000259" key="10">
    <source>
        <dbReference type="Pfam" id="PF00675"/>
    </source>
</evidence>
<gene>
    <name evidence="12" type="ORF">G5V65_01375</name>
</gene>
<dbReference type="GO" id="GO:0046872">
    <property type="term" value="F:metal ion binding"/>
    <property type="evidence" value="ECO:0007669"/>
    <property type="project" value="UniProtKB-KW"/>
</dbReference>
<protein>
    <submittedName>
        <fullName evidence="12">Insulinase family protein</fullName>
    </submittedName>
</protein>
<dbReference type="GO" id="GO:0004222">
    <property type="term" value="F:metalloendopeptidase activity"/>
    <property type="evidence" value="ECO:0007669"/>
    <property type="project" value="InterPro"/>
</dbReference>
<proteinExistence type="inferred from homology"/>
<feature type="domain" description="Peptidase M16 N-terminal" evidence="10">
    <location>
        <begin position="36"/>
        <end position="181"/>
    </location>
</feature>
<evidence type="ECO:0000256" key="1">
    <source>
        <dbReference type="ARBA" id="ARBA00001947"/>
    </source>
</evidence>
<organism evidence="12 13">
    <name type="scientific">Paragemmobacter kunshanensis</name>
    <dbReference type="NCBI Taxonomy" id="2583234"/>
    <lineage>
        <taxon>Bacteria</taxon>
        <taxon>Pseudomonadati</taxon>
        <taxon>Pseudomonadota</taxon>
        <taxon>Alphaproteobacteria</taxon>
        <taxon>Rhodobacterales</taxon>
        <taxon>Paracoccaceae</taxon>
        <taxon>Paragemmobacter</taxon>
    </lineage>
</organism>
<dbReference type="RefSeq" id="WP_165046621.1">
    <property type="nucleotide sequence ID" value="NZ_JAALFE010000001.1"/>
</dbReference>
<dbReference type="Gene3D" id="3.30.830.10">
    <property type="entry name" value="Metalloenzyme, LuxS/M16 peptidase-like"/>
    <property type="match status" value="2"/>
</dbReference>
<evidence type="ECO:0000256" key="9">
    <source>
        <dbReference type="SAM" id="SignalP"/>
    </source>
</evidence>
<evidence type="ECO:0000313" key="13">
    <source>
        <dbReference type="Proteomes" id="UP000474758"/>
    </source>
</evidence>
<dbReference type="Pfam" id="PF00675">
    <property type="entry name" value="Peptidase_M16"/>
    <property type="match status" value="1"/>
</dbReference>
<dbReference type="InterPro" id="IPR001431">
    <property type="entry name" value="Pept_M16_Zn_BS"/>
</dbReference>
<keyword evidence="5" id="KW-0378">Hydrolase</keyword>
<dbReference type="Proteomes" id="UP000474758">
    <property type="component" value="Unassembled WGS sequence"/>
</dbReference>
<dbReference type="SUPFAM" id="SSF63411">
    <property type="entry name" value="LuxS/MPP-like metallohydrolase"/>
    <property type="match status" value="2"/>
</dbReference>
<evidence type="ECO:0000256" key="8">
    <source>
        <dbReference type="RuleBase" id="RU004447"/>
    </source>
</evidence>
<keyword evidence="13" id="KW-1185">Reference proteome</keyword>
<name>A0A6M1TNY0_9RHOB</name>
<evidence type="ECO:0000313" key="12">
    <source>
        <dbReference type="EMBL" id="NGQ89530.1"/>
    </source>
</evidence>
<dbReference type="GO" id="GO:0006508">
    <property type="term" value="P:proteolysis"/>
    <property type="evidence" value="ECO:0007669"/>
    <property type="project" value="UniProtKB-KW"/>
</dbReference>
<evidence type="ECO:0000256" key="6">
    <source>
        <dbReference type="ARBA" id="ARBA00022833"/>
    </source>
</evidence>
<evidence type="ECO:0000259" key="11">
    <source>
        <dbReference type="Pfam" id="PF05193"/>
    </source>
</evidence>
<keyword evidence="9" id="KW-0732">Signal</keyword>
<comment type="cofactor">
    <cofactor evidence="1">
        <name>Zn(2+)</name>
        <dbReference type="ChEBI" id="CHEBI:29105"/>
    </cofactor>
</comment>
<dbReference type="InterPro" id="IPR011249">
    <property type="entry name" value="Metalloenz_LuxS/M16"/>
</dbReference>
<sequence>MKPFPGLALIAACLLAVPAQAAENVTDFTLDNGLQVVVIEDHRAPVVVQMVWYRVGAADEAPGKSGIAHFLEHLMFKGTDEIGPGEFSSIVEAQGGNDNAFTSWDYTAYFQRVAADRLDLMMKLESDRMSDLRLAEEDVLTERDVILEERNQRTDSNPGALLGEQMRAAQFLNHPYGIPIIGWRHEMEQLSKDDAKDFYRRHYAPNNAVLVVAGDVTPDQVRDMAQRHYGPIPAATDLAPRARVTEPPQLSERRLTLSDPRVSEPYVSRSYLAPERDPGDQKTAAALTILAELLGGNGTTSVLARALQFDQQKAVYAAAFYDGSSVDDTTFNFVVVPTPDTTLPQVEEALDAALTAFLETGPDPEDLARIKTQIRAADIYARDDADGLARRYGEALANGLTIDDVRQWPEILGAVTADDIMAAARLVLDRRKSVTGYLQREEAAQ</sequence>
<dbReference type="InterPro" id="IPR050626">
    <property type="entry name" value="Peptidase_M16"/>
</dbReference>
<dbReference type="PANTHER" id="PTHR43690:SF17">
    <property type="entry name" value="PROTEIN YHJJ"/>
    <property type="match status" value="1"/>
</dbReference>
<keyword evidence="7" id="KW-0482">Metalloprotease</keyword>
<dbReference type="PANTHER" id="PTHR43690">
    <property type="entry name" value="NARDILYSIN"/>
    <property type="match status" value="1"/>
</dbReference>
<reference evidence="12 13" key="1">
    <citation type="submission" date="2020-02" db="EMBL/GenBank/DDBJ databases">
        <title>Rhodobacter translucens sp. nov., a novel bacterium isolated from activated sludge.</title>
        <authorList>
            <person name="Liu J."/>
        </authorList>
    </citation>
    <scope>NUCLEOTIDE SEQUENCE [LARGE SCALE GENOMIC DNA]</scope>
    <source>
        <strain evidence="12 13">HX-7-19</strain>
    </source>
</reference>
<feature type="signal peptide" evidence="9">
    <location>
        <begin position="1"/>
        <end position="21"/>
    </location>
</feature>
<comment type="caution">
    <text evidence="12">The sequence shown here is derived from an EMBL/GenBank/DDBJ whole genome shotgun (WGS) entry which is preliminary data.</text>
</comment>
<dbReference type="Pfam" id="PF05193">
    <property type="entry name" value="Peptidase_M16_C"/>
    <property type="match status" value="1"/>
</dbReference>
<dbReference type="InterPro" id="IPR011765">
    <property type="entry name" value="Pept_M16_N"/>
</dbReference>
<accession>A0A6M1TNY0</accession>
<dbReference type="InterPro" id="IPR007863">
    <property type="entry name" value="Peptidase_M16_C"/>
</dbReference>
<feature type="domain" description="Peptidase M16 C-terminal" evidence="11">
    <location>
        <begin position="190"/>
        <end position="373"/>
    </location>
</feature>
<keyword evidence="4" id="KW-0479">Metal-binding</keyword>
<feature type="chain" id="PRO_5026698280" evidence="9">
    <location>
        <begin position="22"/>
        <end position="445"/>
    </location>
</feature>
<evidence type="ECO:0000256" key="4">
    <source>
        <dbReference type="ARBA" id="ARBA00022723"/>
    </source>
</evidence>
<comment type="similarity">
    <text evidence="2 8">Belongs to the peptidase M16 family.</text>
</comment>
<evidence type="ECO:0000256" key="2">
    <source>
        <dbReference type="ARBA" id="ARBA00007261"/>
    </source>
</evidence>
<evidence type="ECO:0000256" key="7">
    <source>
        <dbReference type="ARBA" id="ARBA00023049"/>
    </source>
</evidence>
<keyword evidence="3" id="KW-0645">Protease</keyword>